<dbReference type="InterPro" id="IPR004507">
    <property type="entry name" value="UbiX-like"/>
</dbReference>
<feature type="region of interest" description="Disordered" evidence="3">
    <location>
        <begin position="52"/>
        <end position="98"/>
    </location>
</feature>
<evidence type="ECO:0000256" key="3">
    <source>
        <dbReference type="SAM" id="MobiDB-lite"/>
    </source>
</evidence>
<keyword evidence="2" id="KW-0539">Nucleus</keyword>
<dbReference type="GO" id="GO:0016831">
    <property type="term" value="F:carboxy-lyase activity"/>
    <property type="evidence" value="ECO:0007669"/>
    <property type="project" value="TreeGrafter"/>
</dbReference>
<sequence length="646" mass="72318">MDRESVQRVLRDRRRLQEGRACYPCQQRKVKCDKTQPCRTCQKRGHPEICMYDTQPQESTRRSYPRGTPRRNTRDAAERQGSEVVGQRRPATDVSPQGHDSVSAILFAKVPSPNDEPLAQNVREVLGLENTLISYLFTEISGQEDAVISLMAIAPRSKDVERFYQHYRTHVAPFSPILLNADRFELDLSVYLKAETAGELKNRQRLVEGEWISRKRLSFVALLLSVLASGAHFSDAPESTSATHSFAKRSFQALRLANFLFQPSASDIQTLLILGNTLQNVGQSDAAWALLGTTIRLAQAVNFPSKSSDPNTSEDAIAETRLLRTRVIWQDALLSICHDRPPAIYSHGWSKEPQLPATADLSYAEVMDRLCSLSIEFMQRKSLGIWDKSRTDLLRGVDTAYAKGVNYLRDTGACKDLSQLLEHYALKMHVAFSITYICRPAIRNSTQTGGQDILDALRLRARESLAQVCHAFLEFQALSVVPRRTWSMLHEALSAALLLYAWDETRNDPDCRRLQQRVVDVFTTEVVDTISNDGPDLPETRWLSPQHVRTLLTLREVLAQNQHPNASAEQPPSGDPAPSASGVYVDSNAMFDAMNSYFPLPPSGANPAFDLNPGDGGMVGLSPLDYLNYYMNGTIPGMPDDEFNFE</sequence>
<dbReference type="Gene3D" id="4.10.240.10">
    <property type="entry name" value="Zn(2)-C6 fungal-type DNA-binding domain"/>
    <property type="match status" value="1"/>
</dbReference>
<reference evidence="5" key="1">
    <citation type="submission" date="2022-07" db="EMBL/GenBank/DDBJ databases">
        <title>Fungi with potential for degradation of polypropylene.</title>
        <authorList>
            <person name="Gostincar C."/>
        </authorList>
    </citation>
    <scope>NUCLEOTIDE SEQUENCE</scope>
    <source>
        <strain evidence="5">EXF-13287</strain>
    </source>
</reference>
<keyword evidence="1" id="KW-0479">Metal-binding</keyword>
<dbReference type="Proteomes" id="UP001174691">
    <property type="component" value="Unassembled WGS sequence"/>
</dbReference>
<evidence type="ECO:0000259" key="4">
    <source>
        <dbReference type="PROSITE" id="PS50048"/>
    </source>
</evidence>
<feature type="domain" description="Zn(2)-C6 fungal-type" evidence="4">
    <location>
        <begin position="21"/>
        <end position="52"/>
    </location>
</feature>
<dbReference type="PANTHER" id="PTHR43374:SF1">
    <property type="entry name" value="FLAVIN PRENYLTRANSFERASE PAD1, MITOCHONDRIAL"/>
    <property type="match status" value="1"/>
</dbReference>
<dbReference type="SUPFAM" id="SSF57701">
    <property type="entry name" value="Zn2/Cys6 DNA-binding domain"/>
    <property type="match status" value="1"/>
</dbReference>
<keyword evidence="6" id="KW-1185">Reference proteome</keyword>
<dbReference type="CDD" id="cd00067">
    <property type="entry name" value="GAL4"/>
    <property type="match status" value="1"/>
</dbReference>
<protein>
    <recommendedName>
        <fullName evidence="4">Zn(2)-C6 fungal-type domain-containing protein</fullName>
    </recommendedName>
</protein>
<dbReference type="Pfam" id="PF04082">
    <property type="entry name" value="Fungal_trans"/>
    <property type="match status" value="1"/>
</dbReference>
<dbReference type="GO" id="GO:0000981">
    <property type="term" value="F:DNA-binding transcription factor activity, RNA polymerase II-specific"/>
    <property type="evidence" value="ECO:0007669"/>
    <property type="project" value="InterPro"/>
</dbReference>
<dbReference type="GO" id="GO:0006351">
    <property type="term" value="P:DNA-templated transcription"/>
    <property type="evidence" value="ECO:0007669"/>
    <property type="project" value="InterPro"/>
</dbReference>
<comment type="caution">
    <text evidence="5">The sequence shown here is derived from an EMBL/GenBank/DDBJ whole genome shotgun (WGS) entry which is preliminary data.</text>
</comment>
<gene>
    <name evidence="5" type="ORF">NKR19_g9997</name>
</gene>
<dbReference type="InterPro" id="IPR001138">
    <property type="entry name" value="Zn2Cys6_DnaBD"/>
</dbReference>
<evidence type="ECO:0000256" key="2">
    <source>
        <dbReference type="ARBA" id="ARBA00023242"/>
    </source>
</evidence>
<evidence type="ECO:0000313" key="6">
    <source>
        <dbReference type="Proteomes" id="UP001174691"/>
    </source>
</evidence>
<dbReference type="GO" id="GO:0003677">
    <property type="term" value="F:DNA binding"/>
    <property type="evidence" value="ECO:0007669"/>
    <property type="project" value="InterPro"/>
</dbReference>
<proteinExistence type="predicted"/>
<evidence type="ECO:0000256" key="1">
    <source>
        <dbReference type="ARBA" id="ARBA00022723"/>
    </source>
</evidence>
<accession>A0AA38R647</accession>
<dbReference type="AlphaFoldDB" id="A0AA38R647"/>
<dbReference type="InterPro" id="IPR007219">
    <property type="entry name" value="XnlR_reg_dom"/>
</dbReference>
<dbReference type="PROSITE" id="PS50048">
    <property type="entry name" value="ZN2_CY6_FUNGAL_2"/>
    <property type="match status" value="1"/>
</dbReference>
<evidence type="ECO:0000313" key="5">
    <source>
        <dbReference type="EMBL" id="KAJ9130196.1"/>
    </source>
</evidence>
<dbReference type="PANTHER" id="PTHR43374">
    <property type="entry name" value="FLAVIN PRENYLTRANSFERASE"/>
    <property type="match status" value="1"/>
</dbReference>
<dbReference type="Pfam" id="PF00172">
    <property type="entry name" value="Zn_clus"/>
    <property type="match status" value="1"/>
</dbReference>
<feature type="region of interest" description="Disordered" evidence="3">
    <location>
        <begin position="563"/>
        <end position="582"/>
    </location>
</feature>
<dbReference type="CDD" id="cd12148">
    <property type="entry name" value="fungal_TF_MHR"/>
    <property type="match status" value="1"/>
</dbReference>
<dbReference type="InterPro" id="IPR036864">
    <property type="entry name" value="Zn2-C6_fun-type_DNA-bd_sf"/>
</dbReference>
<organism evidence="5 6">
    <name type="scientific">Coniochaeta hoffmannii</name>
    <dbReference type="NCBI Taxonomy" id="91930"/>
    <lineage>
        <taxon>Eukaryota</taxon>
        <taxon>Fungi</taxon>
        <taxon>Dikarya</taxon>
        <taxon>Ascomycota</taxon>
        <taxon>Pezizomycotina</taxon>
        <taxon>Sordariomycetes</taxon>
        <taxon>Sordariomycetidae</taxon>
        <taxon>Coniochaetales</taxon>
        <taxon>Coniochaetaceae</taxon>
        <taxon>Coniochaeta</taxon>
    </lineage>
</organism>
<dbReference type="SMART" id="SM00066">
    <property type="entry name" value="GAL4"/>
    <property type="match status" value="1"/>
</dbReference>
<dbReference type="GO" id="GO:0008270">
    <property type="term" value="F:zinc ion binding"/>
    <property type="evidence" value="ECO:0007669"/>
    <property type="project" value="InterPro"/>
</dbReference>
<feature type="compositionally biased region" description="Basic and acidic residues" evidence="3">
    <location>
        <begin position="72"/>
        <end position="81"/>
    </location>
</feature>
<dbReference type="EMBL" id="JANBVN010000281">
    <property type="protein sequence ID" value="KAJ9130196.1"/>
    <property type="molecule type" value="Genomic_DNA"/>
</dbReference>
<name>A0AA38R647_9PEZI</name>